<evidence type="ECO:0000256" key="3">
    <source>
        <dbReference type="ARBA" id="ARBA00005739"/>
    </source>
</evidence>
<feature type="domain" description="Proteasome activator complex subunit 4 C-terminal" evidence="9">
    <location>
        <begin position="1861"/>
        <end position="1948"/>
    </location>
</feature>
<dbReference type="SUPFAM" id="SSF48371">
    <property type="entry name" value="ARM repeat"/>
    <property type="match status" value="2"/>
</dbReference>
<evidence type="ECO:0000313" key="12">
    <source>
        <dbReference type="EMBL" id="KNF02577.1"/>
    </source>
</evidence>
<dbReference type="InterPro" id="IPR021843">
    <property type="entry name" value="PSME4_C"/>
</dbReference>
<dbReference type="InterPro" id="IPR032430">
    <property type="entry name" value="Blm10_mid"/>
</dbReference>
<evidence type="ECO:0000256" key="6">
    <source>
        <dbReference type="ARBA" id="ARBA00022763"/>
    </source>
</evidence>
<feature type="domain" description="Proteasome activator complex subunit 4-like HEAT repeat-like" evidence="11">
    <location>
        <begin position="1415"/>
        <end position="1563"/>
    </location>
</feature>
<keyword evidence="13" id="KW-1185">Reference proteome</keyword>
<keyword evidence="8" id="KW-0539">Nucleus</keyword>
<comment type="similarity">
    <text evidence="3">Belongs to the BLM10 family.</text>
</comment>
<dbReference type="GO" id="GO:0016607">
    <property type="term" value="C:nuclear speck"/>
    <property type="evidence" value="ECO:0007669"/>
    <property type="project" value="UniProtKB-SubCell"/>
</dbReference>
<dbReference type="GO" id="GO:0006281">
    <property type="term" value="P:DNA repair"/>
    <property type="evidence" value="ECO:0007669"/>
    <property type="project" value="UniProtKB-KW"/>
</dbReference>
<dbReference type="InterPro" id="IPR011989">
    <property type="entry name" value="ARM-like"/>
</dbReference>
<protein>
    <recommendedName>
        <fullName evidence="14">Proteasome activator subunit 4</fullName>
    </recommendedName>
</protein>
<evidence type="ECO:0008006" key="14">
    <source>
        <dbReference type="Google" id="ProtNLM"/>
    </source>
</evidence>
<evidence type="ECO:0000256" key="1">
    <source>
        <dbReference type="ARBA" id="ARBA00004324"/>
    </source>
</evidence>
<dbReference type="InterPro" id="IPR055455">
    <property type="entry name" value="HEAT_PSME4"/>
</dbReference>
<dbReference type="OrthoDB" id="17907at2759"/>
<dbReference type="GO" id="GO:0010499">
    <property type="term" value="P:proteasomal ubiquitin-independent protein catabolic process"/>
    <property type="evidence" value="ECO:0007669"/>
    <property type="project" value="TreeGrafter"/>
</dbReference>
<dbReference type="PANTHER" id="PTHR32170">
    <property type="entry name" value="PROTEASOME ACTIVATOR COMPLEX SUBUNIT 4"/>
    <property type="match status" value="1"/>
</dbReference>
<feature type="domain" description="Proteasome activator Blm10 middle HEAT repeats region" evidence="10">
    <location>
        <begin position="411"/>
        <end position="931"/>
    </location>
</feature>
<reference evidence="13" key="1">
    <citation type="submission" date="2014-03" db="EMBL/GenBank/DDBJ databases">
        <title>The Genome Sequence of Puccinia striiformis f. sp. tritici PST-78.</title>
        <authorList>
            <consortium name="The Broad Institute Genome Sequencing Platform"/>
            <person name="Cuomo C."/>
            <person name="Hulbert S."/>
            <person name="Chen X."/>
            <person name="Walker B."/>
            <person name="Young S.K."/>
            <person name="Zeng Q."/>
            <person name="Gargeya S."/>
            <person name="Fitzgerald M."/>
            <person name="Haas B."/>
            <person name="Abouelleil A."/>
            <person name="Alvarado L."/>
            <person name="Arachchi H.M."/>
            <person name="Berlin A.M."/>
            <person name="Chapman S.B."/>
            <person name="Goldberg J."/>
            <person name="Griggs A."/>
            <person name="Gujja S."/>
            <person name="Hansen M."/>
            <person name="Howarth C."/>
            <person name="Imamovic A."/>
            <person name="Larimer J."/>
            <person name="McCowan C."/>
            <person name="Montmayeur A."/>
            <person name="Murphy C."/>
            <person name="Neiman D."/>
            <person name="Pearson M."/>
            <person name="Priest M."/>
            <person name="Roberts A."/>
            <person name="Saif S."/>
            <person name="Shea T."/>
            <person name="Sisk P."/>
            <person name="Sykes S."/>
            <person name="Wortman J."/>
            <person name="Nusbaum C."/>
            <person name="Birren B."/>
        </authorList>
    </citation>
    <scope>NUCLEOTIDE SEQUENCE [LARGE SCALE GENOMIC DNA]</scope>
    <source>
        <strain evidence="13">race PST-78</strain>
    </source>
</reference>
<evidence type="ECO:0000256" key="4">
    <source>
        <dbReference type="ARBA" id="ARBA00022490"/>
    </source>
</evidence>
<evidence type="ECO:0000256" key="2">
    <source>
        <dbReference type="ARBA" id="ARBA00004496"/>
    </source>
</evidence>
<evidence type="ECO:0000259" key="9">
    <source>
        <dbReference type="Pfam" id="PF11919"/>
    </source>
</evidence>
<keyword evidence="4" id="KW-0963">Cytoplasm</keyword>
<evidence type="ECO:0000259" key="10">
    <source>
        <dbReference type="Pfam" id="PF16507"/>
    </source>
</evidence>
<dbReference type="GO" id="GO:0016504">
    <property type="term" value="F:peptidase activator activity"/>
    <property type="evidence" value="ECO:0007669"/>
    <property type="project" value="InterPro"/>
</dbReference>
<evidence type="ECO:0000313" key="13">
    <source>
        <dbReference type="Proteomes" id="UP000054564"/>
    </source>
</evidence>
<keyword evidence="6" id="KW-0227">DNA damage</keyword>
<sequence>MSSCDRCLGNQMVITEERSTRNPAHWKPVKKVKRQEEPAATTMDSARHLHSPAGSVRIDKTYPNLMPYPIESLDQMDTHLELIIQHLLEAAQAKDFELAFTYWQQVLERWLDFRYPIKRRLRARLASLFYNLTVSPGMDPDCVARMAKLLIILIKSDKYLDVRDLQLDWKALYDILKRELAPKQRASGLTTIYLTYLELAEVANAYFPPHTTMEILETILPELSGQDINSVLSTQSLLCVFLPISHPVPWLDSIFRLWNTFQSQSWDSQWLDLLARLSHKHLDPNASDPRLEHILKNITPGQDFDEQAQQSLASFEGTQAWSGIHRDVGIYTQRQWSFIMTQCIRYFSVPVGSNTVQAAATYSAKVTDIKVSSRILKMLKPSDTLKSFAIIIVASMTEDHESGDCRALTSLSKLLTAMETFFHPSNYGRWSSKLAKFLNYLAKQFARRWVSESKIEQNTPNHWKLTASIKKRFVMMLSNVLLMSMFSKDATTATWTQHALKIVAHLEPSVMVPPIVERSALALEGLLETHRTTACIAALTSVMGSMLNVQSFRNVAGSLPTILDLLLPGIDPNDPSKTMYTAMLVLQTVSKIKISDIKVSNDNMQGINDLGHEQHEIKDLSQFNPSQPDNGLIVLESESFWSEWALTYFQRVMSFFENLPEPKGKQEKTGGKLEESTINFLCASFDELCKSISDELGPKMIEYFKSYISDNVRSNMVKAIGLVSSSLARGISDSATFKSIYPLCDARIRAELTAGAASVHTMSTNSPAGSDLRLHWFFSILIGVSNHAGLAILESKDSVLSLLKLLLKECKTERACLYTASLIYTVLRALIEYYPEDSRFLNPHEWEDSGSKIPNHALWGKTYKAQDAKIKWHVPTTEEIDLAIEILEDVVKPYMLELDQVLQKPNLDHDQKCNFVKLCSLAKFVVSGISAFAIIDTPVNLGVPSTHWGEPLPRAIEDLPSVQTGIPLVSPDPRWDKVVKFKETISELAHQAATKINLFEDTIKCVQSIVALISAILLDYACETPVHDYHKDNYKFVQDMCRISKSQQEYPRAYWIRRAQLAHFTRLRSLKLSIQRSAIDDKLIHDLTEFSVSSWLSIRRTAQKVLDSVCTTYDGTRNLVSPTLFDSLKPGAESDRTKGAIYVLASKTFLKFCMADPQSCSTFYLSLLRCQHSEKSSIQSLVSNLLSQLILRQQELSTLKSTIQIDGTSEMISSLTSELIQYSMDPEISKILTSRRQARVESRNTHSHKLVLDLLEISQASSTHWKYSLHANRLISSLVRRDEPISATVATHFVNELINSELPSKRTHSISVITKMLHFVKLRTFIESEEDLVTGESRNPLRMTVNFPSPQDREQFEKFLQGLQRPLNDQPEYLIDKFRSGWLICGSEKAYRPPNETVGTVWEAPSGPALDALKEIMLQKNFWEKMGGHLSQEHTRNYLMSENVMVIKSIFQIYGVELWPSLLPVLEELLSDPEDRHKQRAAAEIISGVVRATKHWPLKQQEVIWSWFGNCLKKIYDSITPAMLSAWVMCVDYILWGRDPRRNQPLVDFILNLETDNNTSAFLTSKAHHLIGSLLRALEWPFLQPLLPKYTDLYWKSINHDYREVRNCVSLNLRSLNEAETQPSFRNLTCFLEACRAGTDEPLLADDTLLNGVLPDLFKDMEKYRTLRLPAQHGDQEYDKCSMTVLAWLWSCLSDVQAAAAYPFIPRIIPELFYMHEMIDNQELSKLAWVTVMTLATLAWPCLLVDRFLATLVDLSQAKSWKVRLDVLTVLRVFFFHQIYNLSRPQVEEVMESLCKLLEDSNMEVREAAGTTLSGIVHCSERESILHLKERFTKTLRENPVPKQRFLENGVERPGYQSTLIKIHAAVLGSSALVNAFPYDVPPWVPQILIHNLCAHLSSPPMISTTARSTLTVYKKTHQDTWFEGQKMFSEEELTILNDCLVGSSYYA</sequence>
<dbReference type="Pfam" id="PF16507">
    <property type="entry name" value="HEAT_PSME4_mid"/>
    <property type="match status" value="1"/>
</dbReference>
<dbReference type="EMBL" id="AJIL01000022">
    <property type="protein sequence ID" value="KNF02577.1"/>
    <property type="molecule type" value="Genomic_DNA"/>
</dbReference>
<dbReference type="InterPro" id="IPR035309">
    <property type="entry name" value="PSME4"/>
</dbReference>
<organism evidence="12 13">
    <name type="scientific">Puccinia striiformis f. sp. tritici PST-78</name>
    <dbReference type="NCBI Taxonomy" id="1165861"/>
    <lineage>
        <taxon>Eukaryota</taxon>
        <taxon>Fungi</taxon>
        <taxon>Dikarya</taxon>
        <taxon>Basidiomycota</taxon>
        <taxon>Pucciniomycotina</taxon>
        <taxon>Pucciniomycetes</taxon>
        <taxon>Pucciniales</taxon>
        <taxon>Pucciniaceae</taxon>
        <taxon>Puccinia</taxon>
    </lineage>
</organism>
<keyword evidence="5" id="KW-0677">Repeat</keyword>
<dbReference type="GO" id="GO:0070628">
    <property type="term" value="F:proteasome binding"/>
    <property type="evidence" value="ECO:0007669"/>
    <property type="project" value="InterPro"/>
</dbReference>
<proteinExistence type="inferred from homology"/>
<name>A0A0L0VTP5_9BASI</name>
<gene>
    <name evidence="12" type="ORF">PSTG_04176</name>
</gene>
<dbReference type="Gene3D" id="1.25.10.10">
    <property type="entry name" value="Leucine-rich Repeat Variant"/>
    <property type="match status" value="1"/>
</dbReference>
<accession>A0A0L0VTP5</accession>
<comment type="caution">
    <text evidence="12">The sequence shown here is derived from an EMBL/GenBank/DDBJ whole genome shotgun (WGS) entry which is preliminary data.</text>
</comment>
<dbReference type="InterPro" id="IPR016024">
    <property type="entry name" value="ARM-type_fold"/>
</dbReference>
<evidence type="ECO:0000259" key="11">
    <source>
        <dbReference type="Pfam" id="PF23096"/>
    </source>
</evidence>
<evidence type="ECO:0000256" key="8">
    <source>
        <dbReference type="ARBA" id="ARBA00023242"/>
    </source>
</evidence>
<dbReference type="GO" id="GO:0005829">
    <property type="term" value="C:cytosol"/>
    <property type="evidence" value="ECO:0007669"/>
    <property type="project" value="TreeGrafter"/>
</dbReference>
<keyword evidence="7" id="KW-0234">DNA repair</keyword>
<comment type="subcellular location">
    <subcellularLocation>
        <location evidence="2">Cytoplasm</location>
    </subcellularLocation>
    <subcellularLocation>
        <location evidence="1">Nucleus speckle</location>
    </subcellularLocation>
</comment>
<evidence type="ECO:0000256" key="7">
    <source>
        <dbReference type="ARBA" id="ARBA00023204"/>
    </source>
</evidence>
<dbReference type="Pfam" id="PF23096">
    <property type="entry name" value="HEAT_PSME4"/>
    <property type="match status" value="1"/>
</dbReference>
<dbReference type="Proteomes" id="UP000054564">
    <property type="component" value="Unassembled WGS sequence"/>
</dbReference>
<dbReference type="PANTHER" id="PTHR32170:SF3">
    <property type="entry name" value="PROTEASOME ACTIVATOR COMPLEX SUBUNIT 4"/>
    <property type="match status" value="1"/>
</dbReference>
<dbReference type="Pfam" id="PF11919">
    <property type="entry name" value="PSME4_C"/>
    <property type="match status" value="1"/>
</dbReference>
<evidence type="ECO:0000256" key="5">
    <source>
        <dbReference type="ARBA" id="ARBA00022737"/>
    </source>
</evidence>
<dbReference type="STRING" id="1165861.A0A0L0VTP5"/>